<accession>A0A3N6V343</accession>
<comment type="similarity">
    <text evidence="1">Belongs to the LysR transcriptional regulatory family.</text>
</comment>
<dbReference type="PRINTS" id="PR00039">
    <property type="entry name" value="HTHLYSR"/>
</dbReference>
<dbReference type="InterPro" id="IPR058163">
    <property type="entry name" value="LysR-type_TF_proteobact-type"/>
</dbReference>
<dbReference type="Proteomes" id="UP000279457">
    <property type="component" value="Unassembled WGS sequence"/>
</dbReference>
<evidence type="ECO:0000256" key="1">
    <source>
        <dbReference type="ARBA" id="ARBA00009437"/>
    </source>
</evidence>
<evidence type="ECO:0000313" key="6">
    <source>
        <dbReference type="EMBL" id="RQM39515.1"/>
    </source>
</evidence>
<keyword evidence="7" id="KW-1185">Reference proteome</keyword>
<dbReference type="FunFam" id="1.10.10.10:FF:000038">
    <property type="entry name" value="Glycine cleavage system transcriptional activator"/>
    <property type="match status" value="1"/>
</dbReference>
<sequence>METMRDPPLYALKAFEAASRHQSFTKAANELSITQSAISKHINTLEGFLDCRLFIRNGPKVKLTQEGEYFSKEIQMIFNSLDTACGNFFSEKKKLRIRAPTTFSLRWFIGVVNKFQSEEGQGLIRLDGNGVNGEVVDFNENIYDCAIQFGNGNFPQDCKATRLLSEWLIPVCAPGVLSEYEDITNGHYNILYSRSKASNWFLWCERALGKKIHHLQNGYEFNTIDAAISAAVQGLGIAIVDVNMVRREINNKTLICPVRSAVRTGDSYFFVWPEIKSGNRYIAMMNDYLKKSVIEKSWKI</sequence>
<dbReference type="GO" id="GO:0003700">
    <property type="term" value="F:DNA-binding transcription factor activity"/>
    <property type="evidence" value="ECO:0007669"/>
    <property type="project" value="InterPro"/>
</dbReference>
<dbReference type="GO" id="GO:0006351">
    <property type="term" value="P:DNA-templated transcription"/>
    <property type="evidence" value="ECO:0007669"/>
    <property type="project" value="TreeGrafter"/>
</dbReference>
<dbReference type="InterPro" id="IPR036388">
    <property type="entry name" value="WH-like_DNA-bd_sf"/>
</dbReference>
<dbReference type="Pfam" id="PF03466">
    <property type="entry name" value="LysR_substrate"/>
    <property type="match status" value="1"/>
</dbReference>
<dbReference type="OrthoDB" id="5526340at2"/>
<protein>
    <submittedName>
        <fullName evidence="6">LysR family transcriptional regulator</fullName>
    </submittedName>
</protein>
<dbReference type="AlphaFoldDB" id="A0A3N6V343"/>
<dbReference type="Pfam" id="PF00126">
    <property type="entry name" value="HTH_1"/>
    <property type="match status" value="1"/>
</dbReference>
<dbReference type="Gene3D" id="1.10.10.10">
    <property type="entry name" value="Winged helix-like DNA-binding domain superfamily/Winged helix DNA-binding domain"/>
    <property type="match status" value="1"/>
</dbReference>
<reference evidence="6 7" key="1">
    <citation type="submission" date="2018-10" db="EMBL/GenBank/DDBJ databases">
        <title>Draft genome sequence for the type isolate of Erwinia psidii, agent causal of bacterial blight in guava (Psidium guajava) and wilt and die-back of Eucalyptus spp.</title>
        <authorList>
            <person name="Hermenegildo P.S."/>
            <person name="Santos S.A."/>
            <person name="Guimaraes L.M.S."/>
            <person name="Vidigal P.M.P."/>
            <person name="Pereira I.C."/>
            <person name="Badel J.L."/>
            <person name="Alfenas-Zerbini P."/>
            <person name="Ferreira M.A.S.V."/>
            <person name="Alfenas A.C."/>
        </authorList>
    </citation>
    <scope>NUCLEOTIDE SEQUENCE [LARGE SCALE GENOMIC DNA]</scope>
    <source>
        <strain evidence="6 7">IBSBF 435</strain>
    </source>
</reference>
<keyword evidence="2" id="KW-0805">Transcription regulation</keyword>
<keyword evidence="3" id="KW-0238">DNA-binding</keyword>
<dbReference type="RefSeq" id="WP_124231823.1">
    <property type="nucleotide sequence ID" value="NZ_RHHM01000002.1"/>
</dbReference>
<name>A0A3N6V343_9GAMM</name>
<comment type="caution">
    <text evidence="6">The sequence shown here is derived from an EMBL/GenBank/DDBJ whole genome shotgun (WGS) entry which is preliminary data.</text>
</comment>
<dbReference type="PROSITE" id="PS50931">
    <property type="entry name" value="HTH_LYSR"/>
    <property type="match status" value="1"/>
</dbReference>
<dbReference type="EMBL" id="RHHM01000002">
    <property type="protein sequence ID" value="RQM39515.1"/>
    <property type="molecule type" value="Genomic_DNA"/>
</dbReference>
<evidence type="ECO:0000256" key="2">
    <source>
        <dbReference type="ARBA" id="ARBA00023015"/>
    </source>
</evidence>
<dbReference type="Gene3D" id="3.40.190.10">
    <property type="entry name" value="Periplasmic binding protein-like II"/>
    <property type="match status" value="2"/>
</dbReference>
<evidence type="ECO:0000256" key="3">
    <source>
        <dbReference type="ARBA" id="ARBA00023125"/>
    </source>
</evidence>
<evidence type="ECO:0000259" key="5">
    <source>
        <dbReference type="PROSITE" id="PS50931"/>
    </source>
</evidence>
<gene>
    <name evidence="6" type="ORF">EB241_03545</name>
</gene>
<keyword evidence="4" id="KW-0804">Transcription</keyword>
<organism evidence="6 7">
    <name type="scientific">Erwinia psidii</name>
    <dbReference type="NCBI Taxonomy" id="69224"/>
    <lineage>
        <taxon>Bacteria</taxon>
        <taxon>Pseudomonadati</taxon>
        <taxon>Pseudomonadota</taxon>
        <taxon>Gammaproteobacteria</taxon>
        <taxon>Enterobacterales</taxon>
        <taxon>Erwiniaceae</taxon>
        <taxon>Erwinia</taxon>
    </lineage>
</organism>
<proteinExistence type="inferred from homology"/>
<dbReference type="InterPro" id="IPR000847">
    <property type="entry name" value="LysR_HTH_N"/>
</dbReference>
<dbReference type="SUPFAM" id="SSF46785">
    <property type="entry name" value="Winged helix' DNA-binding domain"/>
    <property type="match status" value="1"/>
</dbReference>
<dbReference type="InterPro" id="IPR036390">
    <property type="entry name" value="WH_DNA-bd_sf"/>
</dbReference>
<dbReference type="GO" id="GO:0043565">
    <property type="term" value="F:sequence-specific DNA binding"/>
    <property type="evidence" value="ECO:0007669"/>
    <property type="project" value="TreeGrafter"/>
</dbReference>
<dbReference type="PANTHER" id="PTHR30537">
    <property type="entry name" value="HTH-TYPE TRANSCRIPTIONAL REGULATOR"/>
    <property type="match status" value="1"/>
</dbReference>
<evidence type="ECO:0000256" key="4">
    <source>
        <dbReference type="ARBA" id="ARBA00023163"/>
    </source>
</evidence>
<dbReference type="PANTHER" id="PTHR30537:SF26">
    <property type="entry name" value="GLYCINE CLEAVAGE SYSTEM TRANSCRIPTIONAL ACTIVATOR"/>
    <property type="match status" value="1"/>
</dbReference>
<evidence type="ECO:0000313" key="7">
    <source>
        <dbReference type="Proteomes" id="UP000279457"/>
    </source>
</evidence>
<dbReference type="InterPro" id="IPR005119">
    <property type="entry name" value="LysR_subst-bd"/>
</dbReference>
<dbReference type="SUPFAM" id="SSF53850">
    <property type="entry name" value="Periplasmic binding protein-like II"/>
    <property type="match status" value="1"/>
</dbReference>
<feature type="domain" description="HTH lysR-type" evidence="5">
    <location>
        <begin position="7"/>
        <end position="64"/>
    </location>
</feature>